<evidence type="ECO:0000313" key="4">
    <source>
        <dbReference type="WBParaSite" id="GPUH_0001894801-mRNA-1"/>
    </source>
</evidence>
<feature type="compositionally biased region" description="Polar residues" evidence="1">
    <location>
        <begin position="375"/>
        <end position="387"/>
    </location>
</feature>
<dbReference type="OrthoDB" id="5872221at2759"/>
<dbReference type="EMBL" id="UYRT01087592">
    <property type="protein sequence ID" value="VDN32727.1"/>
    <property type="molecule type" value="Genomic_DNA"/>
</dbReference>
<feature type="compositionally biased region" description="Basic and acidic residues" evidence="1">
    <location>
        <begin position="203"/>
        <end position="214"/>
    </location>
</feature>
<keyword evidence="3" id="KW-1185">Reference proteome</keyword>
<evidence type="ECO:0000313" key="2">
    <source>
        <dbReference type="EMBL" id="VDN32727.1"/>
    </source>
</evidence>
<accession>A0A183ED82</accession>
<reference evidence="2 3" key="2">
    <citation type="submission" date="2018-11" db="EMBL/GenBank/DDBJ databases">
        <authorList>
            <consortium name="Pathogen Informatics"/>
        </authorList>
    </citation>
    <scope>NUCLEOTIDE SEQUENCE [LARGE SCALE GENOMIC DNA]</scope>
</reference>
<name>A0A183ED82_9BILA</name>
<organism evidence="4">
    <name type="scientific">Gongylonema pulchrum</name>
    <dbReference type="NCBI Taxonomy" id="637853"/>
    <lineage>
        <taxon>Eukaryota</taxon>
        <taxon>Metazoa</taxon>
        <taxon>Ecdysozoa</taxon>
        <taxon>Nematoda</taxon>
        <taxon>Chromadorea</taxon>
        <taxon>Rhabditida</taxon>
        <taxon>Spirurina</taxon>
        <taxon>Spiruromorpha</taxon>
        <taxon>Spiruroidea</taxon>
        <taxon>Gongylonematidae</taxon>
        <taxon>Gongylonema</taxon>
    </lineage>
</organism>
<feature type="compositionally biased region" description="Acidic residues" evidence="1">
    <location>
        <begin position="269"/>
        <end position="279"/>
    </location>
</feature>
<evidence type="ECO:0000256" key="1">
    <source>
        <dbReference type="SAM" id="MobiDB-lite"/>
    </source>
</evidence>
<feature type="region of interest" description="Disordered" evidence="1">
    <location>
        <begin position="100"/>
        <end position="229"/>
    </location>
</feature>
<protein>
    <submittedName>
        <fullName evidence="4">AAA domain-containing protein</fullName>
    </submittedName>
</protein>
<reference evidence="4" key="1">
    <citation type="submission" date="2016-06" db="UniProtKB">
        <authorList>
            <consortium name="WormBaseParasite"/>
        </authorList>
    </citation>
    <scope>IDENTIFICATION</scope>
</reference>
<feature type="compositionally biased region" description="Basic and acidic residues" evidence="1">
    <location>
        <begin position="326"/>
        <end position="339"/>
    </location>
</feature>
<dbReference type="AlphaFoldDB" id="A0A183ED82"/>
<evidence type="ECO:0000313" key="3">
    <source>
        <dbReference type="Proteomes" id="UP000271098"/>
    </source>
</evidence>
<feature type="region of interest" description="Disordered" evidence="1">
    <location>
        <begin position="311"/>
        <end position="444"/>
    </location>
</feature>
<sequence>MSQGCAAEAVSGVLVSAASPVQAECCELGIFRIHTSKKLKFVISKAESQRSFVTSKTDTYEPSVSTSVADCIPKKSCISAGTPFKRIVPPIVKLIPMSPVESPAASHPENCAIERPEQVQCPSRKGVRKKSNSSLKQNRSGKKHLCTSSNQAKSSSSKGTRTREEATVPDTIDACGREQSEKSVLTDPVAPMGSQNSTANSKHTTDKLPVEKEQLANTESAAKDTADQMATHGDAKVALGLLSGLAGGQQKAGKSAGGQVKGQKSSSSSEEEEDEEEASTESRHLPVQLVRRSSEEGFHQVVKFTKHAAQRLKATAAKPKQIISSKNEKKSEQATKKEQNFPVTEEEAKNQCRRKSDGLDEKSDCTKIMPELHASTETSFDKSSTPVDTAPFDARGITGNQTFLDRFPDGQNEADASLKEPCNKQKRQQPNPEEVTCSDSKTLV</sequence>
<proteinExistence type="predicted"/>
<feature type="region of interest" description="Disordered" evidence="1">
    <location>
        <begin position="246"/>
        <end position="292"/>
    </location>
</feature>
<dbReference type="WBParaSite" id="GPUH_0001894801-mRNA-1">
    <property type="protein sequence ID" value="GPUH_0001894801-mRNA-1"/>
    <property type="gene ID" value="GPUH_0001894801"/>
</dbReference>
<feature type="compositionally biased region" description="Low complexity" evidence="1">
    <location>
        <begin position="148"/>
        <end position="157"/>
    </location>
</feature>
<feature type="compositionally biased region" description="Polar residues" evidence="1">
    <location>
        <begin position="193"/>
        <end position="202"/>
    </location>
</feature>
<feature type="compositionally biased region" description="Basic and acidic residues" evidence="1">
    <location>
        <begin position="346"/>
        <end position="365"/>
    </location>
</feature>
<dbReference type="Proteomes" id="UP000271098">
    <property type="component" value="Unassembled WGS sequence"/>
</dbReference>
<gene>
    <name evidence="2" type="ORF">GPUH_LOCUS18923</name>
</gene>